<accession>A0A813ZL84</accession>
<evidence type="ECO:0000313" key="8">
    <source>
        <dbReference type="EMBL" id="CAF3683619.1"/>
    </source>
</evidence>
<dbReference type="GO" id="GO:0005737">
    <property type="term" value="C:cytoplasm"/>
    <property type="evidence" value="ECO:0007669"/>
    <property type="project" value="TreeGrafter"/>
</dbReference>
<dbReference type="InterPro" id="IPR029787">
    <property type="entry name" value="Nucleotide_cyclase"/>
</dbReference>
<evidence type="ECO:0000256" key="4">
    <source>
        <dbReference type="SAM" id="MobiDB-lite"/>
    </source>
</evidence>
<dbReference type="Proteomes" id="UP000681722">
    <property type="component" value="Unassembled WGS sequence"/>
</dbReference>
<dbReference type="GO" id="GO:0035556">
    <property type="term" value="P:intracellular signal transduction"/>
    <property type="evidence" value="ECO:0007669"/>
    <property type="project" value="InterPro"/>
</dbReference>
<keyword evidence="3" id="KW-0456">Lyase</keyword>
<dbReference type="Gene3D" id="3.30.70.1230">
    <property type="entry name" value="Nucleotide cyclase"/>
    <property type="match status" value="2"/>
</dbReference>
<dbReference type="AlphaFoldDB" id="A0A813ZL84"/>
<sequence>MDLTSRSQVQVIGPGSEMKEDLINSALLSMNCNQLQFISSKPSTFRPSNQSRSFIYQLPDIVVQRKRHRRLPYAEHFNGILLFSDVSGFTEMCQKYSTNIDKGVNQLASSLNEYLAPIVEAILRENGDIYKFAGDAVLALWPFKNDTIEHKREQAQHVLSCALHMKRMYCDYPTSIGTILNIKSAIATGPFSMFFLRGITPQCAQLLSENPNTTITKSSIRNLNVSSIAARNQSAFMGTLSNKQLTEQCRSALINYYVCYGDGVKMVNKCQYQCGSQDIIMDVTTWDILDAASDYYFKKFIIPVEIDDDQFQDEQIHVTHFTPSHNGDEITHGSLLNSTTVQQHRLPPLPLPIKSTNFGIMQKRTMVETYIRIQGKKDEDDTQLIRPTDVDLSIFHQTDDRLEEMNSSIKLIQQQRNILSSSSLSNRSPQRQTQQKRDESTKTSFSLNSKSAILSRHIANHYGRESTTSKRLYTEEQMRALRSTAFIDLNHFDSYDLSTFIIKPVKDRILDQDSLDHLSELRLINIVFIQILLADSEKALPTKLQTIVDCSTEQISITNGILTKIFMFDKGLSLLCAFGLPGYKHPDDAERALKFGFLLSQRLGT</sequence>
<dbReference type="Proteomes" id="UP000682733">
    <property type="component" value="Unassembled WGS sequence"/>
</dbReference>
<dbReference type="Proteomes" id="UP000663829">
    <property type="component" value="Unassembled WGS sequence"/>
</dbReference>
<proteinExistence type="predicted"/>
<evidence type="ECO:0000256" key="3">
    <source>
        <dbReference type="ARBA" id="ARBA00023239"/>
    </source>
</evidence>
<dbReference type="PANTHER" id="PTHR16305:SF28">
    <property type="entry name" value="GUANYLATE CYCLASE DOMAIN-CONTAINING PROTEIN"/>
    <property type="match status" value="1"/>
</dbReference>
<evidence type="ECO:0000313" key="7">
    <source>
        <dbReference type="EMBL" id="CAF1335628.1"/>
    </source>
</evidence>
<feature type="domain" description="Guanylate cyclase" evidence="5">
    <location>
        <begin position="80"/>
        <end position="218"/>
    </location>
</feature>
<feature type="region of interest" description="Disordered" evidence="4">
    <location>
        <begin position="420"/>
        <end position="446"/>
    </location>
</feature>
<evidence type="ECO:0000259" key="5">
    <source>
        <dbReference type="PROSITE" id="PS50125"/>
    </source>
</evidence>
<evidence type="ECO:0000313" key="6">
    <source>
        <dbReference type="EMBL" id="CAF0901131.1"/>
    </source>
</evidence>
<dbReference type="EMBL" id="CAJOBC010001527">
    <property type="protein sequence ID" value="CAF3683619.1"/>
    <property type="molecule type" value="Genomic_DNA"/>
</dbReference>
<evidence type="ECO:0000313" key="10">
    <source>
        <dbReference type="Proteomes" id="UP000663829"/>
    </source>
</evidence>
<dbReference type="PROSITE" id="PS50125">
    <property type="entry name" value="GUANYLATE_CYCLASE_2"/>
    <property type="match status" value="1"/>
</dbReference>
<keyword evidence="1" id="KW-0547">Nucleotide-binding</keyword>
<dbReference type="PANTHER" id="PTHR16305">
    <property type="entry name" value="TESTICULAR SOLUBLE ADENYLYL CYCLASE"/>
    <property type="match status" value="1"/>
</dbReference>
<dbReference type="GO" id="GO:0009190">
    <property type="term" value="P:cyclic nucleotide biosynthetic process"/>
    <property type="evidence" value="ECO:0007669"/>
    <property type="project" value="InterPro"/>
</dbReference>
<feature type="compositionally biased region" description="Low complexity" evidence="4">
    <location>
        <begin position="420"/>
        <end position="432"/>
    </location>
</feature>
<keyword evidence="2" id="KW-0067">ATP-binding</keyword>
<dbReference type="GO" id="GO:0005524">
    <property type="term" value="F:ATP binding"/>
    <property type="evidence" value="ECO:0007669"/>
    <property type="project" value="UniProtKB-KW"/>
</dbReference>
<dbReference type="SUPFAM" id="SSF55073">
    <property type="entry name" value="Nucleotide cyclase"/>
    <property type="match status" value="1"/>
</dbReference>
<dbReference type="GO" id="GO:0004016">
    <property type="term" value="F:adenylate cyclase activity"/>
    <property type="evidence" value="ECO:0007669"/>
    <property type="project" value="TreeGrafter"/>
</dbReference>
<reference evidence="6" key="1">
    <citation type="submission" date="2021-02" db="EMBL/GenBank/DDBJ databases">
        <authorList>
            <person name="Nowell W R."/>
        </authorList>
    </citation>
    <scope>NUCLEOTIDE SEQUENCE</scope>
</reference>
<dbReference type="EMBL" id="CAJNOK010021661">
    <property type="protein sequence ID" value="CAF1335628.1"/>
    <property type="molecule type" value="Genomic_DNA"/>
</dbReference>
<evidence type="ECO:0000256" key="1">
    <source>
        <dbReference type="ARBA" id="ARBA00022741"/>
    </source>
</evidence>
<dbReference type="InterPro" id="IPR001054">
    <property type="entry name" value="A/G_cyclase"/>
</dbReference>
<name>A0A813ZL84_9BILA</name>
<dbReference type="CDD" id="cd07302">
    <property type="entry name" value="CHD"/>
    <property type="match status" value="1"/>
</dbReference>
<evidence type="ECO:0000313" key="9">
    <source>
        <dbReference type="EMBL" id="CAF4146614.1"/>
    </source>
</evidence>
<protein>
    <recommendedName>
        <fullName evidence="5">Guanylate cyclase domain-containing protein</fullName>
    </recommendedName>
</protein>
<evidence type="ECO:0000256" key="2">
    <source>
        <dbReference type="ARBA" id="ARBA00022840"/>
    </source>
</evidence>
<gene>
    <name evidence="6" type="ORF">GPM918_LOCUS8643</name>
    <name evidence="7" type="ORF">OVA965_LOCUS30096</name>
    <name evidence="8" type="ORF">SRO942_LOCUS8643</name>
    <name evidence="9" type="ORF">TMI583_LOCUS30877</name>
</gene>
<dbReference type="EMBL" id="CAJNOQ010001527">
    <property type="protein sequence ID" value="CAF0901131.1"/>
    <property type="molecule type" value="Genomic_DNA"/>
</dbReference>
<organism evidence="6 10">
    <name type="scientific">Didymodactylos carnosus</name>
    <dbReference type="NCBI Taxonomy" id="1234261"/>
    <lineage>
        <taxon>Eukaryota</taxon>
        <taxon>Metazoa</taxon>
        <taxon>Spiralia</taxon>
        <taxon>Gnathifera</taxon>
        <taxon>Rotifera</taxon>
        <taxon>Eurotatoria</taxon>
        <taxon>Bdelloidea</taxon>
        <taxon>Philodinida</taxon>
        <taxon>Philodinidae</taxon>
        <taxon>Didymodactylos</taxon>
    </lineage>
</organism>
<dbReference type="EMBL" id="CAJOBA010043263">
    <property type="protein sequence ID" value="CAF4146614.1"/>
    <property type="molecule type" value="Genomic_DNA"/>
</dbReference>
<dbReference type="Proteomes" id="UP000677228">
    <property type="component" value="Unassembled WGS sequence"/>
</dbReference>
<comment type="caution">
    <text evidence="6">The sequence shown here is derived from an EMBL/GenBank/DDBJ whole genome shotgun (WGS) entry which is preliminary data.</text>
</comment>
<keyword evidence="10" id="KW-1185">Reference proteome</keyword>
<dbReference type="OrthoDB" id="194468at2759"/>